<dbReference type="AlphaFoldDB" id="A0A8S0PAU1"/>
<name>A0A8S0PAU1_OLEEU</name>
<dbReference type="PANTHER" id="PTHR10807:SF8">
    <property type="entry name" value="PHOSPHATIDYLINOSITOL-3-PHOSPHATE PHOSPHATASE"/>
    <property type="match status" value="1"/>
</dbReference>
<feature type="domain" description="Myotubularin phosphatase" evidence="8">
    <location>
        <begin position="171"/>
        <end position="668"/>
    </location>
</feature>
<dbReference type="GO" id="GO:0052629">
    <property type="term" value="F:phosphatidylinositol-3,5-bisphosphate 3-phosphatase activity"/>
    <property type="evidence" value="ECO:0007669"/>
    <property type="project" value="UniProtKB-EC"/>
</dbReference>
<sequence length="868" mass="96919">MDIPRSRSMRSTSLRDTDSRLTESERIEGAGSWDAIEWTKIDPVSRSVPQGLQHFLLEAEEVIVEEYGVVLVNTDEAGTLFVTNFRLLFLSDGSRHIIGLGTIPLATIEKFNKIVMKLPSGPRQIDKTPSQRLLQVIGKDMRIIVFGFRSRTKQRRAVYDALLRCTRPARLWDLYAFACGRSRFGNTNPKERLLNEYFRLLGLKSPQASARTIEDGSSVVSNECWRISNVNSNYTMCATYPFALLVPKSISDIEIQQACTFRARCRLPVITWCDPGTRAVLARSSQPLVGLMMNMRSNADEKLVAALLTQLIGTKEQKRKLYIADARPRKNALANGAMGGGSESSANYFQSEIVFFGIDNIHAMRESLSRLRDYVDTHGATSSDGMSSFLRHGGWTWGGGNLSSMSASVSTLGDSGWLIHVQSVLAGSSWIAARVALESATVLVHCSDGWDRTTQLVSLASLLLDPYYRTIIGFQIVRECLLHLEVAACHLNYRGSLLLEVYLHHQCVKHRAHSHLKHHLLHMHKTIILPSFCSGLIVFHNCYGCILLLLNSRRYVPSFDTSKGQILQYSIQTYFSNSFLSLQAFLVDLLDCVLSCRFGNFLCNSEKERQQAGISDSCGCLWMYLADLRASEGSSHVHYNLFYDPTKHEGPLLPPAAALAPTVWPQFHLRWTCPSEAQAGEVEAICRNMAKKISELQKAKEVAEAKAKETTSTVESLTVELRNEKLSSSSAWNLTKRARKEIAAIKRAMQSLGCKIHFSEDSECVGIENNAAGIPQKSIYSASDEESSGYFQHDNKSDMSVFDTVLADDPVNPITRVCESICPLRTRDGGCRWPDAECARFGSEFVGLKANFNALDRLSIYDSYFQPE</sequence>
<dbReference type="Pfam" id="PF06602">
    <property type="entry name" value="Myotub-related"/>
    <property type="match status" value="1"/>
</dbReference>
<comment type="similarity">
    <text evidence="1">Belongs to the protein-tyrosine phosphatase family. Non-receptor class myotubularin subfamily.</text>
</comment>
<dbReference type="Gene3D" id="2.30.29.30">
    <property type="entry name" value="Pleckstrin-homology domain (PH domain)/Phosphotyrosine-binding domain (PTB)"/>
    <property type="match status" value="1"/>
</dbReference>
<evidence type="ECO:0000256" key="2">
    <source>
        <dbReference type="ARBA" id="ARBA00012903"/>
    </source>
</evidence>
<dbReference type="EMBL" id="CACTIH010000020">
    <property type="protein sequence ID" value="CAA2934918.1"/>
    <property type="molecule type" value="Genomic_DNA"/>
</dbReference>
<dbReference type="SUPFAM" id="SSF52799">
    <property type="entry name" value="(Phosphotyrosine protein) phosphatases II"/>
    <property type="match status" value="1"/>
</dbReference>
<dbReference type="PANTHER" id="PTHR10807">
    <property type="entry name" value="MYOTUBULARIN-RELATED"/>
    <property type="match status" value="1"/>
</dbReference>
<evidence type="ECO:0000259" key="8">
    <source>
        <dbReference type="PROSITE" id="PS51339"/>
    </source>
</evidence>
<dbReference type="GO" id="GO:0046856">
    <property type="term" value="P:phosphatidylinositol dephosphorylation"/>
    <property type="evidence" value="ECO:0007669"/>
    <property type="project" value="TreeGrafter"/>
</dbReference>
<keyword evidence="3" id="KW-0443">Lipid metabolism</keyword>
<evidence type="ECO:0000256" key="3">
    <source>
        <dbReference type="ARBA" id="ARBA00023098"/>
    </source>
</evidence>
<feature type="coiled-coil region" evidence="6">
    <location>
        <begin position="686"/>
        <end position="720"/>
    </location>
</feature>
<feature type="active site" description="Phosphocysteine intermediate" evidence="4">
    <location>
        <position position="446"/>
    </location>
</feature>
<dbReference type="PROSITE" id="PS00383">
    <property type="entry name" value="TYR_PHOSPHATASE_1"/>
    <property type="match status" value="1"/>
</dbReference>
<organism evidence="9 10">
    <name type="scientific">Olea europaea subsp. europaea</name>
    <dbReference type="NCBI Taxonomy" id="158383"/>
    <lineage>
        <taxon>Eukaryota</taxon>
        <taxon>Viridiplantae</taxon>
        <taxon>Streptophyta</taxon>
        <taxon>Embryophyta</taxon>
        <taxon>Tracheophyta</taxon>
        <taxon>Spermatophyta</taxon>
        <taxon>Magnoliopsida</taxon>
        <taxon>eudicotyledons</taxon>
        <taxon>Gunneridae</taxon>
        <taxon>Pentapetalae</taxon>
        <taxon>asterids</taxon>
        <taxon>lamiids</taxon>
        <taxon>Lamiales</taxon>
        <taxon>Oleaceae</taxon>
        <taxon>Oleeae</taxon>
        <taxon>Olea</taxon>
    </lineage>
</organism>
<dbReference type="SUPFAM" id="SSF50729">
    <property type="entry name" value="PH domain-like"/>
    <property type="match status" value="1"/>
</dbReference>
<keyword evidence="10" id="KW-1185">Reference proteome</keyword>
<protein>
    <recommendedName>
        <fullName evidence="2">phosphatidylinositol-3,5-bisphosphate 3-phosphatase</fullName>
        <ecNumber evidence="2">3.1.3.95</ecNumber>
    </recommendedName>
</protein>
<dbReference type="InterPro" id="IPR011993">
    <property type="entry name" value="PH-like_dom_sf"/>
</dbReference>
<dbReference type="InterPro" id="IPR004182">
    <property type="entry name" value="GRAM"/>
</dbReference>
<evidence type="ECO:0000256" key="7">
    <source>
        <dbReference type="SAM" id="MobiDB-lite"/>
    </source>
</evidence>
<dbReference type="PROSITE" id="PS51339">
    <property type="entry name" value="PPASE_MYOTUBULARIN"/>
    <property type="match status" value="1"/>
</dbReference>
<dbReference type="OrthoDB" id="271628at2759"/>
<dbReference type="CDD" id="cd14507">
    <property type="entry name" value="PTP-MTM-like"/>
    <property type="match status" value="1"/>
</dbReference>
<accession>A0A8S0PAU1</accession>
<evidence type="ECO:0000256" key="5">
    <source>
        <dbReference type="PIRSR" id="PIRSR630564-2"/>
    </source>
</evidence>
<evidence type="ECO:0000256" key="4">
    <source>
        <dbReference type="PIRSR" id="PIRSR630564-1"/>
    </source>
</evidence>
<dbReference type="EC" id="3.1.3.95" evidence="2"/>
<evidence type="ECO:0000313" key="10">
    <source>
        <dbReference type="Proteomes" id="UP000594638"/>
    </source>
</evidence>
<dbReference type="GO" id="GO:0005737">
    <property type="term" value="C:cytoplasm"/>
    <property type="evidence" value="ECO:0007669"/>
    <property type="project" value="TreeGrafter"/>
</dbReference>
<gene>
    <name evidence="9" type="ORF">OLEA9_A025836</name>
</gene>
<evidence type="ECO:0000256" key="1">
    <source>
        <dbReference type="ARBA" id="ARBA00007471"/>
    </source>
</evidence>
<feature type="region of interest" description="Disordered" evidence="7">
    <location>
        <begin position="1"/>
        <end position="21"/>
    </location>
</feature>
<dbReference type="InterPro" id="IPR030564">
    <property type="entry name" value="Myotubularin"/>
</dbReference>
<dbReference type="InterPro" id="IPR016130">
    <property type="entry name" value="Tyr_Pase_AS"/>
</dbReference>
<comment type="caution">
    <text evidence="9">The sequence shown here is derived from an EMBL/GenBank/DDBJ whole genome shotgun (WGS) entry which is preliminary data.</text>
</comment>
<dbReference type="SMART" id="SM00568">
    <property type="entry name" value="GRAM"/>
    <property type="match status" value="1"/>
</dbReference>
<evidence type="ECO:0000256" key="6">
    <source>
        <dbReference type="SAM" id="Coils"/>
    </source>
</evidence>
<reference evidence="9 10" key="1">
    <citation type="submission" date="2019-12" db="EMBL/GenBank/DDBJ databases">
        <authorList>
            <person name="Alioto T."/>
            <person name="Alioto T."/>
            <person name="Gomez Garrido J."/>
        </authorList>
    </citation>
    <scope>NUCLEOTIDE SEQUENCE [LARGE SCALE GENOMIC DNA]</scope>
</reference>
<proteinExistence type="inferred from homology"/>
<dbReference type="InterPro" id="IPR010569">
    <property type="entry name" value="Myotubularin-like_Pase_dom"/>
</dbReference>
<keyword evidence="6" id="KW-0175">Coiled coil</keyword>
<feature type="binding site" evidence="5">
    <location>
        <begin position="446"/>
        <end position="452"/>
    </location>
    <ligand>
        <name>substrate</name>
    </ligand>
</feature>
<dbReference type="Proteomes" id="UP000594638">
    <property type="component" value="Unassembled WGS sequence"/>
</dbReference>
<evidence type="ECO:0000313" key="9">
    <source>
        <dbReference type="EMBL" id="CAA2934918.1"/>
    </source>
</evidence>
<dbReference type="Gramene" id="OE9A025836T4">
    <property type="protein sequence ID" value="OE9A025836C4"/>
    <property type="gene ID" value="OE9A025836"/>
</dbReference>
<dbReference type="InterPro" id="IPR029021">
    <property type="entry name" value="Prot-tyrosine_phosphatase-like"/>
</dbReference>
<dbReference type="GO" id="GO:0004438">
    <property type="term" value="F:phosphatidylinositol-3-phosphate phosphatase activity"/>
    <property type="evidence" value="ECO:0007669"/>
    <property type="project" value="TreeGrafter"/>
</dbReference>
<feature type="binding site" evidence="5">
    <location>
        <begin position="360"/>
        <end position="361"/>
    </location>
    <ligand>
        <name>substrate</name>
    </ligand>
</feature>